<accession>A0AAX4JCU5</accession>
<feature type="compositionally biased region" description="Low complexity" evidence="1">
    <location>
        <begin position="278"/>
        <end position="289"/>
    </location>
</feature>
<evidence type="ECO:0000256" key="2">
    <source>
        <dbReference type="SAM" id="Phobius"/>
    </source>
</evidence>
<keyword evidence="2" id="KW-1133">Transmembrane helix</keyword>
<feature type="compositionally biased region" description="Basic and acidic residues" evidence="1">
    <location>
        <begin position="243"/>
        <end position="256"/>
    </location>
</feature>
<feature type="compositionally biased region" description="Low complexity" evidence="1">
    <location>
        <begin position="259"/>
        <end position="271"/>
    </location>
</feature>
<name>A0AAX4JCU5_9MICR</name>
<feature type="transmembrane region" description="Helical" evidence="2">
    <location>
        <begin position="302"/>
        <end position="322"/>
    </location>
</feature>
<keyword evidence="5" id="KW-1185">Reference proteome</keyword>
<keyword evidence="3" id="KW-0732">Signal</keyword>
<sequence length="325" mass="37544">MVCKIFLYFLFGCSKITFFVNHKENNVCDGYVGFSKEVDEYDEVKIFLSNDLNILEIKIDSNSYVADIVTLVNEFGLPLIPIDMKEYEELRRLGSNIQDSELRGYFNDSVKYFKCSFNCDEYETCFLEYILYDAKTNTVSWAHSSPLFLDKNFISGNSCWQNKCDLKIDASSLDRIIEYLNKKCDLDTPNVLREIKNEKIKKKILLQDELINSSSIKSWGNMITELDIESNDENQQNNFQRTINDHNHNKTEKKNLNDSNVNMKTGNNNNNNKKKAEPSSNSGPNNNNSKTPDVPYGGALRYYHYVIMFLVAALSVCIYSKYKSN</sequence>
<dbReference type="GeneID" id="90541485"/>
<feature type="chain" id="PRO_5043836627" evidence="3">
    <location>
        <begin position="19"/>
        <end position="325"/>
    </location>
</feature>
<gene>
    <name evidence="4" type="ORF">VNE69_05261</name>
</gene>
<dbReference type="KEGG" id="vnx:VNE69_05261"/>
<dbReference type="RefSeq" id="XP_065329818.1">
    <property type="nucleotide sequence ID" value="XM_065473746.1"/>
</dbReference>
<organism evidence="4 5">
    <name type="scientific">Vairimorpha necatrix</name>
    <dbReference type="NCBI Taxonomy" id="6039"/>
    <lineage>
        <taxon>Eukaryota</taxon>
        <taxon>Fungi</taxon>
        <taxon>Fungi incertae sedis</taxon>
        <taxon>Microsporidia</taxon>
        <taxon>Nosematidae</taxon>
        <taxon>Vairimorpha</taxon>
    </lineage>
</organism>
<evidence type="ECO:0000313" key="5">
    <source>
        <dbReference type="Proteomes" id="UP001334084"/>
    </source>
</evidence>
<dbReference type="EMBL" id="CP142730">
    <property type="protein sequence ID" value="WUR03673.1"/>
    <property type="molecule type" value="Genomic_DNA"/>
</dbReference>
<feature type="region of interest" description="Disordered" evidence="1">
    <location>
        <begin position="242"/>
        <end position="292"/>
    </location>
</feature>
<feature type="signal peptide" evidence="3">
    <location>
        <begin position="1"/>
        <end position="18"/>
    </location>
</feature>
<protein>
    <submittedName>
        <fullName evidence="4">SP-containing membrane protein</fullName>
    </submittedName>
</protein>
<keyword evidence="2" id="KW-0472">Membrane</keyword>
<proteinExistence type="predicted"/>
<evidence type="ECO:0000256" key="1">
    <source>
        <dbReference type="SAM" id="MobiDB-lite"/>
    </source>
</evidence>
<keyword evidence="2" id="KW-0812">Transmembrane</keyword>
<dbReference type="AlphaFoldDB" id="A0AAX4JCU5"/>
<reference evidence="4" key="1">
    <citation type="journal article" date="2024" name="BMC Genomics">
        <title>Functional annotation of a divergent genome using sequence and structure-based similarity.</title>
        <authorList>
            <person name="Svedberg D."/>
            <person name="Winiger R.R."/>
            <person name="Berg A."/>
            <person name="Sharma H."/>
            <person name="Tellgren-Roth C."/>
            <person name="Debrunner-Vossbrinck B.A."/>
            <person name="Vossbrinck C.R."/>
            <person name="Barandun J."/>
        </authorList>
    </citation>
    <scope>NUCLEOTIDE SEQUENCE</scope>
    <source>
        <strain evidence="4">Illinois isolate</strain>
    </source>
</reference>
<evidence type="ECO:0000313" key="4">
    <source>
        <dbReference type="EMBL" id="WUR03673.1"/>
    </source>
</evidence>
<evidence type="ECO:0000256" key="3">
    <source>
        <dbReference type="SAM" id="SignalP"/>
    </source>
</evidence>
<dbReference type="Proteomes" id="UP001334084">
    <property type="component" value="Chromosome 5"/>
</dbReference>